<dbReference type="InterPro" id="IPR049574">
    <property type="entry name" value="CrtA-like"/>
</dbReference>
<dbReference type="EMBL" id="RQJP01000007">
    <property type="protein sequence ID" value="RRB10558.1"/>
    <property type="molecule type" value="Genomic_DNA"/>
</dbReference>
<protein>
    <submittedName>
        <fullName evidence="1">DUF3291 domain-containing protein</fullName>
    </submittedName>
</protein>
<reference evidence="1 2" key="1">
    <citation type="submission" date="2018-11" db="EMBL/GenBank/DDBJ databases">
        <authorList>
            <person name="Zhou Z."/>
            <person name="Wang G."/>
        </authorList>
    </citation>
    <scope>NUCLEOTIDE SEQUENCE [LARGE SCALE GENOMIC DNA]</scope>
    <source>
        <strain evidence="1 2">KCTC42998</strain>
    </source>
</reference>
<dbReference type="AlphaFoldDB" id="A0A3P1CBC7"/>
<sequence length="212" mass="24342">MGRWIMRPFRAEGLRFQKMMGCGRNFGLIPDLSAYVFLGVWAEEKDARHFFQSDRWQEICKNTLETGTLYLNPLRSHGEWDGQNPFATPAVARAAGFPVAVLTRATLRLAALPDFWRHIPQARQRLKAHADDLLLALGVGEKPFTQQCTVSVWKSEKSIDQFAYRQSGHKEVVRRTRERRWYSEELFARFAVVGSEGQFNGKPLLIENVATE</sequence>
<evidence type="ECO:0000313" key="2">
    <source>
        <dbReference type="Proteomes" id="UP000274271"/>
    </source>
</evidence>
<organism evidence="1 2">
    <name type="scientific">Larkinella knui</name>
    <dbReference type="NCBI Taxonomy" id="2025310"/>
    <lineage>
        <taxon>Bacteria</taxon>
        <taxon>Pseudomonadati</taxon>
        <taxon>Bacteroidota</taxon>
        <taxon>Cytophagia</taxon>
        <taxon>Cytophagales</taxon>
        <taxon>Spirosomataceae</taxon>
        <taxon>Larkinella</taxon>
    </lineage>
</organism>
<gene>
    <name evidence="1" type="ORF">EHT87_30055</name>
</gene>
<proteinExistence type="predicted"/>
<accession>A0A3P1CBC7</accession>
<dbReference type="CDD" id="cd21650">
    <property type="entry name" value="CrtA-like"/>
    <property type="match status" value="1"/>
</dbReference>
<evidence type="ECO:0000313" key="1">
    <source>
        <dbReference type="EMBL" id="RRB10558.1"/>
    </source>
</evidence>
<dbReference type="OrthoDB" id="1122317at2"/>
<dbReference type="Proteomes" id="UP000274271">
    <property type="component" value="Unassembled WGS sequence"/>
</dbReference>
<keyword evidence="2" id="KW-1185">Reference proteome</keyword>
<name>A0A3P1CBC7_9BACT</name>
<comment type="caution">
    <text evidence="1">The sequence shown here is derived from an EMBL/GenBank/DDBJ whole genome shotgun (WGS) entry which is preliminary data.</text>
</comment>